<evidence type="ECO:0000313" key="2">
    <source>
        <dbReference type="EMBL" id="QUC20509.1"/>
    </source>
</evidence>
<feature type="compositionally biased region" description="Acidic residues" evidence="1">
    <location>
        <begin position="291"/>
        <end position="305"/>
    </location>
</feature>
<dbReference type="KEGG" id="uvi:66065528"/>
<proteinExistence type="predicted"/>
<dbReference type="Proteomes" id="UP000027002">
    <property type="component" value="Chromosome 4"/>
</dbReference>
<name>A0A8E5HRW0_USTVR</name>
<gene>
    <name evidence="2" type="ORF">UV8b_04750</name>
</gene>
<sequence>MTHLGRHQLTHGDHRSDHHSDHHQQVNLFWRCSRFSIEYWRQSLFPPTQIPGLFFVLVFERNAFSATRLTLQVMVPRSNNISNEAAHQSIDLLMEDFEPQPGGFIPPSGLLSPAPSSTSTRSRAIELPHPRGHSLRPGSHKEDLVRRYVEDKLLNISRRYVKKFGKPNPGDAVVGFKSFSEVCREFEGIVNVLWKSGTPSLQIPFLLRLASDFTQYVRSFPPSPKSTFDLLRKLDHCFASLLCGQDMESRDSLPGFENGLGAGMTPTDMVRCRSLVEQTRLLMMEILSSGEVDEEETDGEGEESSAESTGYLLTWDADEEKLHMDAARIYENTIVQLGARLGDPLGSENKVDSSTMCPTFVVRV</sequence>
<dbReference type="OrthoDB" id="5420410at2759"/>
<dbReference type="PANTHER" id="PTHR37781:SF1">
    <property type="entry name" value="ADR380WP"/>
    <property type="match status" value="1"/>
</dbReference>
<dbReference type="GO" id="GO:0005675">
    <property type="term" value="C:transcription factor TFIIH holo complex"/>
    <property type="evidence" value="ECO:0007669"/>
    <property type="project" value="TreeGrafter"/>
</dbReference>
<evidence type="ECO:0000256" key="1">
    <source>
        <dbReference type="SAM" id="MobiDB-lite"/>
    </source>
</evidence>
<dbReference type="EMBL" id="CP072756">
    <property type="protein sequence ID" value="QUC20509.1"/>
    <property type="molecule type" value="Genomic_DNA"/>
</dbReference>
<feature type="region of interest" description="Disordered" evidence="1">
    <location>
        <begin position="1"/>
        <end position="20"/>
    </location>
</feature>
<evidence type="ECO:0000313" key="3">
    <source>
        <dbReference type="Proteomes" id="UP000027002"/>
    </source>
</evidence>
<dbReference type="AlphaFoldDB" id="A0A8E5HRW0"/>
<reference evidence="2" key="1">
    <citation type="submission" date="2020-03" db="EMBL/GenBank/DDBJ databases">
        <title>A mixture of massive structural variations and highly conserved coding sequences in Ustilaginoidea virens genome.</title>
        <authorList>
            <person name="Zhang K."/>
            <person name="Zhao Z."/>
            <person name="Zhang Z."/>
            <person name="Li Y."/>
            <person name="Hsiang T."/>
            <person name="Sun W."/>
        </authorList>
    </citation>
    <scope>NUCLEOTIDE SEQUENCE</scope>
    <source>
        <strain evidence="2">UV-8b</strain>
    </source>
</reference>
<evidence type="ECO:0008006" key="4">
    <source>
        <dbReference type="Google" id="ProtNLM"/>
    </source>
</evidence>
<protein>
    <recommendedName>
        <fullName evidence="4">Meiotic recombination protein DMC1</fullName>
    </recommendedName>
</protein>
<dbReference type="PANTHER" id="PTHR37781">
    <property type="entry name" value="TFIIH COMPLEX SUBUNIT"/>
    <property type="match status" value="1"/>
</dbReference>
<dbReference type="RefSeq" id="XP_042998182.1">
    <property type="nucleotide sequence ID" value="XM_043142248.1"/>
</dbReference>
<feature type="compositionally biased region" description="Basic and acidic residues" evidence="1">
    <location>
        <begin position="10"/>
        <end position="20"/>
    </location>
</feature>
<dbReference type="Pfam" id="PF17110">
    <property type="entry name" value="TFB6"/>
    <property type="match status" value="1"/>
</dbReference>
<keyword evidence="3" id="KW-1185">Reference proteome</keyword>
<accession>A0A8E5HRW0</accession>
<organism evidence="2 3">
    <name type="scientific">Ustilaginoidea virens</name>
    <name type="common">Rice false smut fungus</name>
    <name type="synonym">Villosiclava virens</name>
    <dbReference type="NCBI Taxonomy" id="1159556"/>
    <lineage>
        <taxon>Eukaryota</taxon>
        <taxon>Fungi</taxon>
        <taxon>Dikarya</taxon>
        <taxon>Ascomycota</taxon>
        <taxon>Pezizomycotina</taxon>
        <taxon>Sordariomycetes</taxon>
        <taxon>Hypocreomycetidae</taxon>
        <taxon>Hypocreales</taxon>
        <taxon>Clavicipitaceae</taxon>
        <taxon>Ustilaginoidea</taxon>
    </lineage>
</organism>
<dbReference type="InterPro" id="IPR031349">
    <property type="entry name" value="Tfb6"/>
</dbReference>
<feature type="region of interest" description="Disordered" evidence="1">
    <location>
        <begin position="290"/>
        <end position="310"/>
    </location>
</feature>
<dbReference type="GeneID" id="66065528"/>